<feature type="transmembrane region" description="Helical" evidence="6">
    <location>
        <begin position="149"/>
        <end position="166"/>
    </location>
</feature>
<feature type="transmembrane region" description="Helical" evidence="6">
    <location>
        <begin position="96"/>
        <end position="114"/>
    </location>
</feature>
<dbReference type="EMBL" id="LBNE01000008">
    <property type="protein sequence ID" value="KKO71277.1"/>
    <property type="molecule type" value="Genomic_DNA"/>
</dbReference>
<dbReference type="PATRIC" id="fig|206506.3.peg.2565"/>
<feature type="domain" description="EamA" evidence="7">
    <location>
        <begin position="147"/>
        <end position="276"/>
    </location>
</feature>
<comment type="caution">
    <text evidence="8">The sequence shown here is derived from an EMBL/GenBank/DDBJ whole genome shotgun (WGS) entry which is preliminary data.</text>
</comment>
<evidence type="ECO:0000259" key="7">
    <source>
        <dbReference type="Pfam" id="PF00892"/>
    </source>
</evidence>
<dbReference type="SUPFAM" id="SSF103481">
    <property type="entry name" value="Multidrug resistance efflux transporter EmrE"/>
    <property type="match status" value="2"/>
</dbReference>
<keyword evidence="3 6" id="KW-0812">Transmembrane</keyword>
<evidence type="ECO:0000256" key="2">
    <source>
        <dbReference type="ARBA" id="ARBA00022475"/>
    </source>
</evidence>
<name>A0A171KQW0_9BURK</name>
<evidence type="ECO:0000256" key="5">
    <source>
        <dbReference type="ARBA" id="ARBA00023136"/>
    </source>
</evidence>
<feature type="transmembrane region" description="Helical" evidence="6">
    <location>
        <begin position="236"/>
        <end position="256"/>
    </location>
</feature>
<gene>
    <name evidence="8" type="ORF">AAV32_12055</name>
</gene>
<keyword evidence="2" id="KW-1003">Cell membrane</keyword>
<dbReference type="Proteomes" id="UP000078084">
    <property type="component" value="Unassembled WGS sequence"/>
</dbReference>
<feature type="transmembrane region" description="Helical" evidence="6">
    <location>
        <begin position="33"/>
        <end position="58"/>
    </location>
</feature>
<dbReference type="Pfam" id="PF00892">
    <property type="entry name" value="EamA"/>
    <property type="match status" value="1"/>
</dbReference>
<feature type="transmembrane region" description="Helical" evidence="6">
    <location>
        <begin position="262"/>
        <end position="282"/>
    </location>
</feature>
<dbReference type="GO" id="GO:0005886">
    <property type="term" value="C:plasma membrane"/>
    <property type="evidence" value="ECO:0007669"/>
    <property type="project" value="UniProtKB-SubCell"/>
</dbReference>
<keyword evidence="4 6" id="KW-1133">Transmembrane helix</keyword>
<dbReference type="PANTHER" id="PTHR42920:SF5">
    <property type="entry name" value="EAMA DOMAIN-CONTAINING PROTEIN"/>
    <property type="match status" value="1"/>
</dbReference>
<evidence type="ECO:0000313" key="9">
    <source>
        <dbReference type="Proteomes" id="UP000078084"/>
    </source>
</evidence>
<keyword evidence="5 6" id="KW-0472">Membrane</keyword>
<proteinExistence type="predicted"/>
<dbReference type="STRING" id="206506.AAV32_12055"/>
<evidence type="ECO:0000256" key="1">
    <source>
        <dbReference type="ARBA" id="ARBA00004651"/>
    </source>
</evidence>
<evidence type="ECO:0000256" key="4">
    <source>
        <dbReference type="ARBA" id="ARBA00022989"/>
    </source>
</evidence>
<feature type="transmembrane region" description="Helical" evidence="6">
    <location>
        <begin position="70"/>
        <end position="90"/>
    </location>
</feature>
<dbReference type="InterPro" id="IPR000620">
    <property type="entry name" value="EamA_dom"/>
</dbReference>
<feature type="transmembrane region" description="Helical" evidence="6">
    <location>
        <begin position="178"/>
        <end position="199"/>
    </location>
</feature>
<dbReference type="InterPro" id="IPR037185">
    <property type="entry name" value="EmrE-like"/>
</dbReference>
<feature type="transmembrane region" description="Helical" evidence="6">
    <location>
        <begin position="121"/>
        <end position="137"/>
    </location>
</feature>
<dbReference type="RefSeq" id="WP_068372340.1">
    <property type="nucleotide sequence ID" value="NZ_JALJXQ010000002.1"/>
</dbReference>
<protein>
    <submittedName>
        <fullName evidence="8">Membrane protein</fullName>
    </submittedName>
</protein>
<evidence type="ECO:0000256" key="3">
    <source>
        <dbReference type="ARBA" id="ARBA00022692"/>
    </source>
</evidence>
<organism evidence="8 9">
    <name type="scientific">Kerstersia gyiorum</name>
    <dbReference type="NCBI Taxonomy" id="206506"/>
    <lineage>
        <taxon>Bacteria</taxon>
        <taxon>Pseudomonadati</taxon>
        <taxon>Pseudomonadota</taxon>
        <taxon>Betaproteobacteria</taxon>
        <taxon>Burkholderiales</taxon>
        <taxon>Alcaligenaceae</taxon>
        <taxon>Kerstersia</taxon>
    </lineage>
</organism>
<dbReference type="PANTHER" id="PTHR42920">
    <property type="entry name" value="OS03G0707200 PROTEIN-RELATED"/>
    <property type="match status" value="1"/>
</dbReference>
<sequence length="305" mass="32599">MSRSRYASFLPLLAILGSVACLAIGTSFAKRLLFPLVGAQGTTAVRVGFAALLLLLFWRPWRWQITRRDAQAIVFYGLALGAMNLCFYMALRTIPFGIAVAIEFSGPLSIALLASRRLQDFLWVALAVGGLWLLLPLGHDVSTLDTTGVMFALAAALFWATYILFGKRVGHLHAGLSVPFGLAVATLLVVPVGIAHAGSALLSPWVLLVGLGVALISSAIPMMLEMVALKRLPPQAFGIMISMEPAVAALLALVLLDEYLSPAQWLAISMIMAASMGSAYSAHQQRRKLPLADHMATPLPAAPDK</sequence>
<evidence type="ECO:0000313" key="8">
    <source>
        <dbReference type="EMBL" id="KKO71277.1"/>
    </source>
</evidence>
<evidence type="ECO:0000256" key="6">
    <source>
        <dbReference type="SAM" id="Phobius"/>
    </source>
</evidence>
<feature type="transmembrane region" description="Helical" evidence="6">
    <location>
        <begin position="205"/>
        <end position="224"/>
    </location>
</feature>
<dbReference type="InterPro" id="IPR051258">
    <property type="entry name" value="Diverse_Substrate_Transporter"/>
</dbReference>
<keyword evidence="9" id="KW-1185">Reference proteome</keyword>
<accession>A0A171KQW0</accession>
<comment type="subcellular location">
    <subcellularLocation>
        <location evidence="1">Cell membrane</location>
        <topology evidence="1">Multi-pass membrane protein</topology>
    </subcellularLocation>
</comment>
<dbReference type="AlphaFoldDB" id="A0A171KQW0"/>
<dbReference type="PROSITE" id="PS51257">
    <property type="entry name" value="PROKAR_LIPOPROTEIN"/>
    <property type="match status" value="1"/>
</dbReference>
<reference evidence="8 9" key="1">
    <citation type="submission" date="2015-04" db="EMBL/GenBank/DDBJ databases">
        <title>Genome sequence of Kerstersia gyiorum CG1.</title>
        <authorList>
            <person name="Greninger A.L."/>
            <person name="Kozyreva V."/>
            <person name="Chaturvedi V."/>
        </authorList>
    </citation>
    <scope>NUCLEOTIDE SEQUENCE [LARGE SCALE GENOMIC DNA]</scope>
    <source>
        <strain evidence="8 9">CG1</strain>
    </source>
</reference>